<evidence type="ECO:0000313" key="7">
    <source>
        <dbReference type="EMBL" id="SHN12130.1"/>
    </source>
</evidence>
<feature type="domain" description="Leucine-binding protein" evidence="6">
    <location>
        <begin position="27"/>
        <end position="353"/>
    </location>
</feature>
<keyword evidence="3 5" id="KW-0732">Signal</keyword>
<name>A0A1M7P7H7_9HYPH</name>
<evidence type="ECO:0000313" key="8">
    <source>
        <dbReference type="Proteomes" id="UP000186002"/>
    </source>
</evidence>
<keyword evidence="4" id="KW-0029">Amino-acid transport</keyword>
<dbReference type="InterPro" id="IPR051010">
    <property type="entry name" value="BCAA_transport"/>
</dbReference>
<proteinExistence type="inferred from homology"/>
<feature type="signal peptide" evidence="5">
    <location>
        <begin position="1"/>
        <end position="24"/>
    </location>
</feature>
<reference evidence="7 8" key="1">
    <citation type="submission" date="2016-11" db="EMBL/GenBank/DDBJ databases">
        <authorList>
            <person name="Jaros S."/>
            <person name="Januszkiewicz K."/>
            <person name="Wedrychowicz H."/>
        </authorList>
    </citation>
    <scope>NUCLEOTIDE SEQUENCE [LARGE SCALE GENOMIC DNA]</scope>
    <source>
        <strain evidence="7 8">DSM 22153</strain>
    </source>
</reference>
<evidence type="ECO:0000256" key="4">
    <source>
        <dbReference type="ARBA" id="ARBA00022970"/>
    </source>
</evidence>
<dbReference type="AlphaFoldDB" id="A0A1M7P7H7"/>
<keyword evidence="2" id="KW-0813">Transport</keyword>
<feature type="chain" id="PRO_5012748748" evidence="5">
    <location>
        <begin position="25"/>
        <end position="376"/>
    </location>
</feature>
<evidence type="ECO:0000259" key="6">
    <source>
        <dbReference type="Pfam" id="PF13458"/>
    </source>
</evidence>
<dbReference type="RefSeq" id="WP_073015278.1">
    <property type="nucleotide sequence ID" value="NZ_FRBW01000006.1"/>
</dbReference>
<dbReference type="InterPro" id="IPR028082">
    <property type="entry name" value="Peripla_BP_I"/>
</dbReference>
<dbReference type="Proteomes" id="UP000186002">
    <property type="component" value="Unassembled WGS sequence"/>
</dbReference>
<dbReference type="InterPro" id="IPR028081">
    <property type="entry name" value="Leu-bd"/>
</dbReference>
<dbReference type="Gene3D" id="3.40.50.2300">
    <property type="match status" value="2"/>
</dbReference>
<evidence type="ECO:0000256" key="3">
    <source>
        <dbReference type="ARBA" id="ARBA00022729"/>
    </source>
</evidence>
<dbReference type="Pfam" id="PF13458">
    <property type="entry name" value="Peripla_BP_6"/>
    <property type="match status" value="1"/>
</dbReference>
<dbReference type="STRING" id="735517.SAMN05444272_4141"/>
<sequence length="376" mass="39201">MYRSLRAAALALGIASAATVPALAQDTVTVGAVEILSGPASGYGIAIKSGLEMAMDEINAAGGVLGGKNLALIVEDSAGNKDQAVNAARKLIGRDKVPLIIGPTLSNEMFAVGPVSNGRKIVTIGTSTTAAGITAMGDYIFRTALPEADVIPVTFKTAKEKLGVKTIAMMYANDDAFAKSGFDSMKAAAEELGFEIATIETFGSKDSDFSAQLTKIKSLNVDAIAVSALVEPVAGILLQARQLGLPETVRFIGGNGSNSPRLGEIAGEAANGLLVGSPWFIAKKDELNQKFVTDFQARYNKAPDQFAAQAYDTMKIVAEAIDRAGSAESDKIREALLATDHTGVMGPFKFTEGRDPASAEGVVVLTMQGGKFEIFE</sequence>
<dbReference type="InterPro" id="IPR000709">
    <property type="entry name" value="Leu_Ile_Val-bd"/>
</dbReference>
<dbReference type="PANTHER" id="PTHR30483:SF6">
    <property type="entry name" value="PERIPLASMIC BINDING PROTEIN OF ABC TRANSPORTER FOR NATURAL AMINO ACIDS"/>
    <property type="match status" value="1"/>
</dbReference>
<dbReference type="OrthoDB" id="9803275at2"/>
<organism evidence="7 8">
    <name type="scientific">Roseibium suaedae</name>
    <dbReference type="NCBI Taxonomy" id="735517"/>
    <lineage>
        <taxon>Bacteria</taxon>
        <taxon>Pseudomonadati</taxon>
        <taxon>Pseudomonadota</taxon>
        <taxon>Alphaproteobacteria</taxon>
        <taxon>Hyphomicrobiales</taxon>
        <taxon>Stappiaceae</taxon>
        <taxon>Roseibium</taxon>
    </lineage>
</organism>
<comment type="similarity">
    <text evidence="1">Belongs to the leucine-binding protein family.</text>
</comment>
<evidence type="ECO:0000256" key="1">
    <source>
        <dbReference type="ARBA" id="ARBA00010062"/>
    </source>
</evidence>
<evidence type="ECO:0000256" key="2">
    <source>
        <dbReference type="ARBA" id="ARBA00022448"/>
    </source>
</evidence>
<dbReference type="PANTHER" id="PTHR30483">
    <property type="entry name" value="LEUCINE-SPECIFIC-BINDING PROTEIN"/>
    <property type="match status" value="1"/>
</dbReference>
<protein>
    <submittedName>
        <fullName evidence="7">Amino acid/amide ABC transporter substrate-binding protein, HAAT family</fullName>
    </submittedName>
</protein>
<keyword evidence="8" id="KW-1185">Reference proteome</keyword>
<gene>
    <name evidence="7" type="ORF">SAMN05444272_4141</name>
</gene>
<dbReference type="PRINTS" id="PR00337">
    <property type="entry name" value="LEUILEVALBP"/>
</dbReference>
<dbReference type="SUPFAM" id="SSF53822">
    <property type="entry name" value="Periplasmic binding protein-like I"/>
    <property type="match status" value="1"/>
</dbReference>
<dbReference type="GO" id="GO:0006865">
    <property type="term" value="P:amino acid transport"/>
    <property type="evidence" value="ECO:0007669"/>
    <property type="project" value="UniProtKB-KW"/>
</dbReference>
<dbReference type="CDD" id="cd06348">
    <property type="entry name" value="PBP1_ABC_HAAT-like"/>
    <property type="match status" value="1"/>
</dbReference>
<dbReference type="EMBL" id="FRBW01000006">
    <property type="protein sequence ID" value="SHN12130.1"/>
    <property type="molecule type" value="Genomic_DNA"/>
</dbReference>
<evidence type="ECO:0000256" key="5">
    <source>
        <dbReference type="SAM" id="SignalP"/>
    </source>
</evidence>
<accession>A0A1M7P7H7</accession>